<evidence type="ECO:0000313" key="2">
    <source>
        <dbReference type="Proteomes" id="UP000237271"/>
    </source>
</evidence>
<keyword evidence="2" id="KW-1185">Reference proteome</keyword>
<dbReference type="AlphaFoldDB" id="A0A2P4YN84"/>
<gene>
    <name evidence="1" type="ORF">PHPALM_3146</name>
</gene>
<accession>A0A2P4YN84</accession>
<proteinExistence type="predicted"/>
<evidence type="ECO:0000313" key="1">
    <source>
        <dbReference type="EMBL" id="POM79236.1"/>
    </source>
</evidence>
<protein>
    <submittedName>
        <fullName evidence="1">Uncharacterized protein</fullName>
    </submittedName>
</protein>
<organism evidence="1 2">
    <name type="scientific">Phytophthora palmivora</name>
    <dbReference type="NCBI Taxonomy" id="4796"/>
    <lineage>
        <taxon>Eukaryota</taxon>
        <taxon>Sar</taxon>
        <taxon>Stramenopiles</taxon>
        <taxon>Oomycota</taxon>
        <taxon>Peronosporomycetes</taxon>
        <taxon>Peronosporales</taxon>
        <taxon>Peronosporaceae</taxon>
        <taxon>Phytophthora</taxon>
    </lineage>
</organism>
<comment type="caution">
    <text evidence="1">The sequence shown here is derived from an EMBL/GenBank/DDBJ whole genome shotgun (WGS) entry which is preliminary data.</text>
</comment>
<dbReference type="EMBL" id="NCKW01001822">
    <property type="protein sequence ID" value="POM79236.1"/>
    <property type="molecule type" value="Genomic_DNA"/>
</dbReference>
<sequence>MGSSNLKTGSPSVAFSSAANGLTTDKKRSFTTTYFCERCPSTTQSAGCAIKFVGTTMASPRLVLRFETTTLATGKTRTLESAG</sequence>
<name>A0A2P4YN84_9STRA</name>
<dbReference type="Proteomes" id="UP000237271">
    <property type="component" value="Unassembled WGS sequence"/>
</dbReference>
<reference evidence="1 2" key="1">
    <citation type="journal article" date="2017" name="Genome Biol. Evol.">
        <title>Phytophthora megakarya and P. palmivora, closely related causal agents of cacao black pod rot, underwent increases in genome sizes and gene numbers by different mechanisms.</title>
        <authorList>
            <person name="Ali S.S."/>
            <person name="Shao J."/>
            <person name="Lary D.J."/>
            <person name="Kronmiller B."/>
            <person name="Shen D."/>
            <person name="Strem M.D."/>
            <person name="Amoako-Attah I."/>
            <person name="Akrofi A.Y."/>
            <person name="Begoude B.A."/>
            <person name="Ten Hoopen G.M."/>
            <person name="Coulibaly K."/>
            <person name="Kebe B.I."/>
            <person name="Melnick R.L."/>
            <person name="Guiltinan M.J."/>
            <person name="Tyler B.M."/>
            <person name="Meinhardt L.W."/>
            <person name="Bailey B.A."/>
        </authorList>
    </citation>
    <scope>NUCLEOTIDE SEQUENCE [LARGE SCALE GENOMIC DNA]</scope>
    <source>
        <strain evidence="2">sbr112.9</strain>
    </source>
</reference>